<sequence>MHYYLVSPTRIVRSDADSFTYSSEDRLPTGTIVAIEIGKINAVGIVLQEVRKPDFEVKPISKIIEDYPLPIELVQTASWMSKYYATHQATVWQTILPSGLSKKRRPINPTASVNSTENRIKNVFTDEQKVALKTIDGLNYGTILLHGVTGSGKTLVYIEAVKRALEEERSSIILVPEIALTSQLVAEFSAHLPNVIVTHSKQTEAQRHAVWKRIIGSNDPVVIIGPRSALFAPVQQLGLVVIDECHEPSFKQEQSPRYSALRVASILTNQHRGKLILGSATPAVADYYIAKKSNTPIATMKKPARPNTIRPHITLIDMTKRNNFTQHHFLSDTLIESLSKTLSKNKQALIFHNRRGTAATTLCENCGWQAGCPRCFVPLTLHADHHKLSCHICNFSTKVPTSCPECKNANIIHKGIGTKRIENELQRLFPNKKIARFDRDTDAKSTVDERYDELKNGEIDIIIGTQVIAKGLDLPHLRMVGVVQADAGLALPDYSSAERTFQLLAQVIGRVGRSSVSTEVVVQSYQPNHPSITNGLSQDYSEFYDRTIGQRQKTNFPPFAYLLKLTCIYKTEAAAIKNSKKLADLLKAKSNNIEILGPTPAFYERLRDTYRWQIVIKSPRRQELLDLLEFLPSTHWQYELDPVSLL</sequence>
<comment type="function">
    <text evidence="12">Initiates the restart of stalled replication forks, which reloads the replicative helicase on sites other than the origin of replication. Recognizes and binds to abandoned replication forks and remodels them to uncover a helicase loading site. Promotes assembly of the primosome at these replication forks.</text>
</comment>
<dbReference type="SMART" id="SM00490">
    <property type="entry name" value="HELICc"/>
    <property type="match status" value="1"/>
</dbReference>
<dbReference type="FunFam" id="3.40.50.300:FF:000489">
    <property type="entry name" value="Primosome assembly protein PriA"/>
    <property type="match status" value="1"/>
</dbReference>
<dbReference type="PANTHER" id="PTHR30580:SF0">
    <property type="entry name" value="PRIMOSOMAL PROTEIN N"/>
    <property type="match status" value="1"/>
</dbReference>
<keyword evidence="7 12" id="KW-0862">Zinc</keyword>
<dbReference type="GO" id="GO:0003677">
    <property type="term" value="F:DNA binding"/>
    <property type="evidence" value="ECO:0007669"/>
    <property type="project" value="UniProtKB-UniRule"/>
</dbReference>
<dbReference type="GO" id="GO:0043138">
    <property type="term" value="F:3'-5' DNA helicase activity"/>
    <property type="evidence" value="ECO:0007669"/>
    <property type="project" value="UniProtKB-EC"/>
</dbReference>
<evidence type="ECO:0000256" key="12">
    <source>
        <dbReference type="HAMAP-Rule" id="MF_00983"/>
    </source>
</evidence>
<dbReference type="Gene3D" id="3.40.50.300">
    <property type="entry name" value="P-loop containing nucleotide triphosphate hydrolases"/>
    <property type="match status" value="2"/>
</dbReference>
<accession>A0A6S4GP97</accession>
<name>A0A6S4GP97_9BACT</name>
<dbReference type="SUPFAM" id="SSF52540">
    <property type="entry name" value="P-loop containing nucleoside triphosphate hydrolases"/>
    <property type="match status" value="1"/>
</dbReference>
<feature type="binding site" evidence="12">
    <location>
        <position position="390"/>
    </location>
    <ligand>
        <name>Zn(2+)</name>
        <dbReference type="ChEBI" id="CHEBI:29105"/>
        <label>2</label>
    </ligand>
</feature>
<dbReference type="NCBIfam" id="TIGR00595">
    <property type="entry name" value="priA"/>
    <property type="match status" value="1"/>
</dbReference>
<feature type="binding site" evidence="12">
    <location>
        <position position="363"/>
    </location>
    <ligand>
        <name>Zn(2+)</name>
        <dbReference type="ChEBI" id="CHEBI:29105"/>
        <label>1</label>
    </ligand>
</feature>
<keyword evidence="5 12" id="KW-0378">Hydrolase</keyword>
<dbReference type="HAMAP" id="MF_00983">
    <property type="entry name" value="PriA"/>
    <property type="match status" value="1"/>
</dbReference>
<feature type="domain" description="Helicase C-terminal" evidence="14">
    <location>
        <begin position="380"/>
        <end position="567"/>
    </location>
</feature>
<dbReference type="GO" id="GO:0006302">
    <property type="term" value="P:double-strand break repair"/>
    <property type="evidence" value="ECO:0007669"/>
    <property type="project" value="InterPro"/>
</dbReference>
<keyword evidence="9 12" id="KW-0238">DNA-binding</keyword>
<dbReference type="GO" id="GO:1990077">
    <property type="term" value="C:primosome complex"/>
    <property type="evidence" value="ECO:0007669"/>
    <property type="project" value="UniProtKB-UniRule"/>
</dbReference>
<keyword evidence="16" id="KW-1185">Reference proteome</keyword>
<keyword evidence="4 12" id="KW-0547">Nucleotide-binding</keyword>
<dbReference type="Gene3D" id="3.40.1440.60">
    <property type="entry name" value="PriA, 3(prime) DNA-binding domain"/>
    <property type="match status" value="1"/>
</dbReference>
<dbReference type="PANTHER" id="PTHR30580">
    <property type="entry name" value="PRIMOSOMAL PROTEIN N"/>
    <property type="match status" value="1"/>
</dbReference>
<dbReference type="GO" id="GO:0016787">
    <property type="term" value="F:hydrolase activity"/>
    <property type="evidence" value="ECO:0007669"/>
    <property type="project" value="UniProtKB-KW"/>
</dbReference>
<dbReference type="Pfam" id="PF00270">
    <property type="entry name" value="DEAD"/>
    <property type="match status" value="1"/>
</dbReference>
<keyword evidence="1 12" id="KW-0639">Primosome</keyword>
<evidence type="ECO:0000256" key="9">
    <source>
        <dbReference type="ARBA" id="ARBA00023125"/>
    </source>
</evidence>
<comment type="catalytic activity">
    <reaction evidence="11 12">
        <text>ATP + H2O = ADP + phosphate + H(+)</text>
        <dbReference type="Rhea" id="RHEA:13065"/>
        <dbReference type="ChEBI" id="CHEBI:15377"/>
        <dbReference type="ChEBI" id="CHEBI:15378"/>
        <dbReference type="ChEBI" id="CHEBI:30616"/>
        <dbReference type="ChEBI" id="CHEBI:43474"/>
        <dbReference type="ChEBI" id="CHEBI:456216"/>
        <dbReference type="EC" id="5.6.2.4"/>
    </reaction>
</comment>
<organism evidence="15 16">
    <name type="scientific">Candidatus Nanosynbacter lyticus</name>
    <dbReference type="NCBI Taxonomy" id="2093824"/>
    <lineage>
        <taxon>Bacteria</taxon>
        <taxon>Candidatus Saccharimonadota</taxon>
        <taxon>Candidatus Saccharimonadia</taxon>
        <taxon>Candidatus Nanosynbacterales</taxon>
        <taxon>Candidatus Nanosynbacteraceae</taxon>
        <taxon>Candidatus Nanosynbacter</taxon>
    </lineage>
</organism>
<dbReference type="SMART" id="SM00487">
    <property type="entry name" value="DEXDc"/>
    <property type="match status" value="1"/>
</dbReference>
<dbReference type="GO" id="GO:0008270">
    <property type="term" value="F:zinc ion binding"/>
    <property type="evidence" value="ECO:0007669"/>
    <property type="project" value="UniProtKB-UniRule"/>
</dbReference>
<keyword evidence="6 12" id="KW-0347">Helicase</keyword>
<dbReference type="InterPro" id="IPR027417">
    <property type="entry name" value="P-loop_NTPase"/>
</dbReference>
<keyword evidence="3 12" id="KW-0479">Metal-binding</keyword>
<dbReference type="PROSITE" id="PS51192">
    <property type="entry name" value="HELICASE_ATP_BIND_1"/>
    <property type="match status" value="1"/>
</dbReference>
<dbReference type="InterPro" id="IPR001650">
    <property type="entry name" value="Helicase_C-like"/>
</dbReference>
<dbReference type="AlphaFoldDB" id="A0A6S4GP97"/>
<dbReference type="InterPro" id="IPR005259">
    <property type="entry name" value="PriA"/>
</dbReference>
<evidence type="ECO:0000256" key="10">
    <source>
        <dbReference type="ARBA" id="ARBA00023235"/>
    </source>
</evidence>
<dbReference type="GO" id="GO:0006310">
    <property type="term" value="P:DNA recombination"/>
    <property type="evidence" value="ECO:0007669"/>
    <property type="project" value="InterPro"/>
</dbReference>
<evidence type="ECO:0000259" key="14">
    <source>
        <dbReference type="PROSITE" id="PS51194"/>
    </source>
</evidence>
<feature type="binding site" evidence="12">
    <location>
        <position position="406"/>
    </location>
    <ligand>
        <name>Zn(2+)</name>
        <dbReference type="ChEBI" id="CHEBI:29105"/>
        <label>1</label>
    </ligand>
</feature>
<comment type="catalytic activity">
    <reaction evidence="12">
        <text>Couples ATP hydrolysis with the unwinding of duplex DNA by translocating in the 3'-5' direction.</text>
        <dbReference type="EC" id="5.6.2.4"/>
    </reaction>
</comment>
<feature type="binding site" evidence="12">
    <location>
        <position position="403"/>
    </location>
    <ligand>
        <name>Zn(2+)</name>
        <dbReference type="ChEBI" id="CHEBI:29105"/>
        <label>1</label>
    </ligand>
</feature>
<dbReference type="InterPro" id="IPR011545">
    <property type="entry name" value="DEAD/DEAH_box_helicase_dom"/>
</dbReference>
<evidence type="ECO:0000256" key="11">
    <source>
        <dbReference type="ARBA" id="ARBA00048988"/>
    </source>
</evidence>
<keyword evidence="2 12" id="KW-0235">DNA replication</keyword>
<feature type="binding site" evidence="12">
    <location>
        <position position="375"/>
    </location>
    <ligand>
        <name>Zn(2+)</name>
        <dbReference type="ChEBI" id="CHEBI:29105"/>
        <label>2</label>
    </ligand>
</feature>
<dbReference type="InterPro" id="IPR041236">
    <property type="entry name" value="PriA_C"/>
</dbReference>
<dbReference type="EC" id="5.6.2.4" evidence="12"/>
<gene>
    <name evidence="12" type="primary">priA</name>
    <name evidence="15" type="ORF">TM7x_00730</name>
</gene>
<dbReference type="EMBL" id="CP007496">
    <property type="protein sequence ID" value="AJA06335.1"/>
    <property type="molecule type" value="Genomic_DNA"/>
</dbReference>
<dbReference type="InterPro" id="IPR040498">
    <property type="entry name" value="PriA_CRR"/>
</dbReference>
<feature type="domain" description="Helicase ATP-binding" evidence="13">
    <location>
        <begin position="134"/>
        <end position="300"/>
    </location>
</feature>
<dbReference type="PROSITE" id="PS51194">
    <property type="entry name" value="HELICASE_CTER"/>
    <property type="match status" value="1"/>
</dbReference>
<dbReference type="GO" id="GO:0006269">
    <property type="term" value="P:DNA replication, synthesis of primer"/>
    <property type="evidence" value="ECO:0007669"/>
    <property type="project" value="UniProtKB-KW"/>
</dbReference>
<protein>
    <recommendedName>
        <fullName evidence="12">Replication restart protein PriA</fullName>
    </recommendedName>
    <alternativeName>
        <fullName evidence="12">ATP-dependent DNA helicase PriA</fullName>
        <ecNumber evidence="12">5.6.2.4</ecNumber>
    </alternativeName>
    <alternativeName>
        <fullName evidence="12">DNA 3'-5' helicase PriA</fullName>
    </alternativeName>
</protein>
<keyword evidence="10 12" id="KW-0413">Isomerase</keyword>
<dbReference type="GO" id="GO:0005524">
    <property type="term" value="F:ATP binding"/>
    <property type="evidence" value="ECO:0007669"/>
    <property type="project" value="UniProtKB-UniRule"/>
</dbReference>
<feature type="binding site" evidence="12">
    <location>
        <position position="366"/>
    </location>
    <ligand>
        <name>Zn(2+)</name>
        <dbReference type="ChEBI" id="CHEBI:29105"/>
        <label>1</label>
    </ligand>
</feature>
<evidence type="ECO:0000259" key="13">
    <source>
        <dbReference type="PROSITE" id="PS51192"/>
    </source>
</evidence>
<evidence type="ECO:0000256" key="5">
    <source>
        <dbReference type="ARBA" id="ARBA00022801"/>
    </source>
</evidence>
<dbReference type="Pfam" id="PF18074">
    <property type="entry name" value="PriA_C"/>
    <property type="match status" value="1"/>
</dbReference>
<evidence type="ECO:0000256" key="8">
    <source>
        <dbReference type="ARBA" id="ARBA00022840"/>
    </source>
</evidence>
<evidence type="ECO:0000256" key="2">
    <source>
        <dbReference type="ARBA" id="ARBA00022705"/>
    </source>
</evidence>
<evidence type="ECO:0000256" key="4">
    <source>
        <dbReference type="ARBA" id="ARBA00022741"/>
    </source>
</evidence>
<evidence type="ECO:0000313" key="16">
    <source>
        <dbReference type="Proteomes" id="UP000030902"/>
    </source>
</evidence>
<evidence type="ECO:0000256" key="3">
    <source>
        <dbReference type="ARBA" id="ARBA00022723"/>
    </source>
</evidence>
<dbReference type="GO" id="GO:0006270">
    <property type="term" value="P:DNA replication initiation"/>
    <property type="evidence" value="ECO:0007669"/>
    <property type="project" value="TreeGrafter"/>
</dbReference>
<feature type="binding site" evidence="12">
    <location>
        <position position="393"/>
    </location>
    <ligand>
        <name>Zn(2+)</name>
        <dbReference type="ChEBI" id="CHEBI:29105"/>
        <label>2</label>
    </ligand>
</feature>
<dbReference type="InterPro" id="IPR041222">
    <property type="entry name" value="PriA_3primeBD"/>
</dbReference>
<evidence type="ECO:0000256" key="7">
    <source>
        <dbReference type="ARBA" id="ARBA00022833"/>
    </source>
</evidence>
<comment type="subunit">
    <text evidence="12">Component of the replication restart primosome.</text>
</comment>
<dbReference type="Pfam" id="PF17764">
    <property type="entry name" value="PriA_3primeBD"/>
    <property type="match status" value="1"/>
</dbReference>
<comment type="cofactor">
    <cofactor evidence="12">
        <name>Zn(2+)</name>
        <dbReference type="ChEBI" id="CHEBI:29105"/>
    </cofactor>
    <text evidence="12">Binds 2 zinc ions per subunit.</text>
</comment>
<evidence type="ECO:0000256" key="6">
    <source>
        <dbReference type="ARBA" id="ARBA00022806"/>
    </source>
</evidence>
<dbReference type="RefSeq" id="WP_052198778.1">
    <property type="nucleotide sequence ID" value="NZ_CP007496.1"/>
</dbReference>
<keyword evidence="8 12" id="KW-0067">ATP-binding</keyword>
<dbReference type="Pfam" id="PF00271">
    <property type="entry name" value="Helicase_C"/>
    <property type="match status" value="1"/>
</dbReference>
<feature type="binding site" evidence="12">
    <location>
        <position position="372"/>
    </location>
    <ligand>
        <name>Zn(2+)</name>
        <dbReference type="ChEBI" id="CHEBI:29105"/>
        <label>2</label>
    </ligand>
</feature>
<dbReference type="InterPro" id="IPR014001">
    <property type="entry name" value="Helicase_ATP-bd"/>
</dbReference>
<dbReference type="KEGG" id="sox:TM7x_00730"/>
<dbReference type="Pfam" id="PF18319">
    <property type="entry name" value="Zn_ribbon_PriA"/>
    <property type="match status" value="1"/>
</dbReference>
<proteinExistence type="inferred from homology"/>
<reference evidence="15 16" key="1">
    <citation type="journal article" date="2015" name="Proc. Natl. Acad. Sci. U.S.A.">
        <title>Cultivation of a human-associated TM7 phylotype reveals a reduced genome and epibiotic parasitic lifestyle.</title>
        <authorList>
            <person name="He X."/>
            <person name="McLean J.S."/>
            <person name="Edlund A."/>
            <person name="Yooseph S."/>
            <person name="Hall A.P."/>
            <person name="Liu S.Y."/>
            <person name="Dorrestein P.C."/>
            <person name="Esquenazi E."/>
            <person name="Hunter R.C."/>
            <person name="Cheng G."/>
            <person name="Nelson K.E."/>
            <person name="Lux R."/>
            <person name="Shi W."/>
        </authorList>
    </citation>
    <scope>NUCLEOTIDE SEQUENCE [LARGE SCALE GENOMIC DNA]</scope>
    <source>
        <strain evidence="15 16">TM7x</strain>
    </source>
</reference>
<evidence type="ECO:0000313" key="15">
    <source>
        <dbReference type="EMBL" id="AJA06335.1"/>
    </source>
</evidence>
<comment type="similarity">
    <text evidence="12">Belongs to the helicase family. PriA subfamily.</text>
</comment>
<evidence type="ECO:0000256" key="1">
    <source>
        <dbReference type="ARBA" id="ARBA00022515"/>
    </source>
</evidence>
<dbReference type="InterPro" id="IPR042115">
    <property type="entry name" value="PriA_3primeBD_sf"/>
</dbReference>
<dbReference type="Proteomes" id="UP000030902">
    <property type="component" value="Chromosome"/>
</dbReference>